<accession>A0ABT2M237</accession>
<evidence type="ECO:0000256" key="4">
    <source>
        <dbReference type="ARBA" id="ARBA00022485"/>
    </source>
</evidence>
<dbReference type="EMBL" id="JAODBU010000011">
    <property type="protein sequence ID" value="MCT7399589.1"/>
    <property type="molecule type" value="Genomic_DNA"/>
</dbReference>
<dbReference type="PANTHER" id="PTHR30573:SF0">
    <property type="entry name" value="QUINOLINATE SYNTHASE, CHLOROPLASTIC"/>
    <property type="match status" value="1"/>
</dbReference>
<dbReference type="Gene3D" id="3.40.50.10800">
    <property type="entry name" value="NadA-like"/>
    <property type="match status" value="3"/>
</dbReference>
<dbReference type="InterPro" id="IPR003473">
    <property type="entry name" value="NadA"/>
</dbReference>
<keyword evidence="7" id="KW-0479">Metal-binding</keyword>
<dbReference type="InterPro" id="IPR036094">
    <property type="entry name" value="NadA_sf"/>
</dbReference>
<proteinExistence type="predicted"/>
<keyword evidence="12" id="KW-1185">Reference proteome</keyword>
<comment type="cofactor">
    <cofactor evidence="1">
        <name>[4Fe-4S] cluster</name>
        <dbReference type="ChEBI" id="CHEBI:49883"/>
    </cofactor>
</comment>
<dbReference type="NCBIfam" id="TIGR00550">
    <property type="entry name" value="nadA"/>
    <property type="match status" value="1"/>
</dbReference>
<comment type="pathway">
    <text evidence="2">Cofactor biosynthesis; NAD(+) biosynthesis; quinolinate from iminoaspartate: step 1/1.</text>
</comment>
<organism evidence="11 12">
    <name type="scientific">Eubacterium album</name>
    <dbReference type="NCBI Taxonomy" id="2978477"/>
    <lineage>
        <taxon>Bacteria</taxon>
        <taxon>Bacillati</taxon>
        <taxon>Bacillota</taxon>
        <taxon>Clostridia</taxon>
        <taxon>Eubacteriales</taxon>
        <taxon>Eubacteriaceae</taxon>
        <taxon>Eubacterium</taxon>
    </lineage>
</organism>
<protein>
    <recommendedName>
        <fullName evidence="3 10">Quinolinate synthase</fullName>
        <ecNumber evidence="3 10">2.5.1.72</ecNumber>
    </recommendedName>
</protein>
<evidence type="ECO:0000256" key="1">
    <source>
        <dbReference type="ARBA" id="ARBA00001966"/>
    </source>
</evidence>
<evidence type="ECO:0000256" key="2">
    <source>
        <dbReference type="ARBA" id="ARBA00005065"/>
    </source>
</evidence>
<dbReference type="EC" id="2.5.1.72" evidence="3 10"/>
<dbReference type="NCBIfam" id="NF006878">
    <property type="entry name" value="PRK09375.1-2"/>
    <property type="match status" value="1"/>
</dbReference>
<dbReference type="SUPFAM" id="SSF142754">
    <property type="entry name" value="NadA-like"/>
    <property type="match status" value="1"/>
</dbReference>
<keyword evidence="6 11" id="KW-0808">Transferase</keyword>
<evidence type="ECO:0000256" key="3">
    <source>
        <dbReference type="ARBA" id="ARBA00012669"/>
    </source>
</evidence>
<keyword evidence="8" id="KW-0408">Iron</keyword>
<evidence type="ECO:0000313" key="12">
    <source>
        <dbReference type="Proteomes" id="UP001431199"/>
    </source>
</evidence>
<evidence type="ECO:0000256" key="8">
    <source>
        <dbReference type="ARBA" id="ARBA00023004"/>
    </source>
</evidence>
<comment type="caution">
    <text evidence="11">The sequence shown here is derived from an EMBL/GenBank/DDBJ whole genome shotgun (WGS) entry which is preliminary data.</text>
</comment>
<evidence type="ECO:0000256" key="9">
    <source>
        <dbReference type="ARBA" id="ARBA00023014"/>
    </source>
</evidence>
<dbReference type="Pfam" id="PF02445">
    <property type="entry name" value="NadA"/>
    <property type="match status" value="1"/>
</dbReference>
<dbReference type="GO" id="GO:0016740">
    <property type="term" value="F:transferase activity"/>
    <property type="evidence" value="ECO:0007669"/>
    <property type="project" value="UniProtKB-KW"/>
</dbReference>
<dbReference type="PANTHER" id="PTHR30573">
    <property type="entry name" value="QUINOLINATE SYNTHETASE A"/>
    <property type="match status" value="1"/>
</dbReference>
<sequence>MIARIEQLKQEKDVAIVAHYYVDGQVQDIADYVGDSFALSKIATIVPQKNILFCGVLFMGESAKTLNPKKTVMMPDLSADCPMAHMVTVEDILDVKEKYPDVAVVCYVNSTAEIKAYSDVCVTSSNAVKVVKALPNKDIFFVPDNNLAHFVAKQTPDKNFIFNDGYCHVHKKITTQHIADAKKRHPGVKVLTHPECTEDVLAVSDFIGSTAEIIDYATKCEDEEFLIATEIGVFHELQKRNPDKKFYPVKDSQICPNMKKITLEKVLNVLETFDNQVELHEEIRQKANYPLSRMLELAK</sequence>
<dbReference type="Proteomes" id="UP001431199">
    <property type="component" value="Unassembled WGS sequence"/>
</dbReference>
<evidence type="ECO:0000313" key="11">
    <source>
        <dbReference type="EMBL" id="MCT7399589.1"/>
    </source>
</evidence>
<gene>
    <name evidence="11" type="primary">nadA</name>
    <name evidence="11" type="ORF">N5B56_10920</name>
</gene>
<keyword evidence="9" id="KW-0411">Iron-sulfur</keyword>
<reference evidence="11" key="1">
    <citation type="submission" date="2022-09" db="EMBL/GenBank/DDBJ databases">
        <title>Eubacterium sp. LFL-14 isolated from human feces.</title>
        <authorList>
            <person name="Liu F."/>
        </authorList>
    </citation>
    <scope>NUCLEOTIDE SEQUENCE</scope>
    <source>
        <strain evidence="11">LFL-14</strain>
    </source>
</reference>
<keyword evidence="5" id="KW-0662">Pyridine nucleotide biosynthesis</keyword>
<keyword evidence="4" id="KW-0004">4Fe-4S</keyword>
<evidence type="ECO:0000256" key="6">
    <source>
        <dbReference type="ARBA" id="ARBA00022679"/>
    </source>
</evidence>
<evidence type="ECO:0000256" key="10">
    <source>
        <dbReference type="NCBIfam" id="TIGR00550"/>
    </source>
</evidence>
<evidence type="ECO:0000256" key="5">
    <source>
        <dbReference type="ARBA" id="ARBA00022642"/>
    </source>
</evidence>
<name>A0ABT2M237_9FIRM</name>
<evidence type="ECO:0000256" key="7">
    <source>
        <dbReference type="ARBA" id="ARBA00022723"/>
    </source>
</evidence>